<evidence type="ECO:0000259" key="1">
    <source>
        <dbReference type="SMART" id="SM00901"/>
    </source>
</evidence>
<proteinExistence type="predicted"/>
<dbReference type="AlphaFoldDB" id="A0A4U2FEX6"/>
<dbReference type="SMART" id="SM00901">
    <property type="entry name" value="FRG"/>
    <property type="match status" value="1"/>
</dbReference>
<dbReference type="InterPro" id="IPR014966">
    <property type="entry name" value="FRG-dom"/>
</dbReference>
<dbReference type="RefSeq" id="WP_065622177.1">
    <property type="nucleotide sequence ID" value="NZ_JAJGZU010000008.1"/>
</dbReference>
<sequence length="254" mass="29611">MENLKFSSLSEYLEIIRELPEKFNCHASDLWYRGIKDQTMELIPGICWREINPNREESLVAEFMTYYQNYSKHEPNNALELLALMQHYGLPTRLLDWSMSPLVSLYFALEQDNNDATRVVWAMRPQLLNELSIDYKGIVAPNDFRPTMINDYLPKYLRSNNADVPEAPVALSLPMVNQRMTSQKGVFTLHGFNKNSIDKYISNSKELGCIKIELESEEFRQQVLQELYSSGLKEDDVYQDLNSLSTRIMREYGI</sequence>
<name>A0A4U2FEX6_9VIBR</name>
<accession>A0A4U2FEX6</accession>
<evidence type="ECO:0000313" key="2">
    <source>
        <dbReference type="EMBL" id="TKG01340.1"/>
    </source>
</evidence>
<protein>
    <submittedName>
        <fullName evidence="2">FRG domain-containing protein</fullName>
    </submittedName>
</protein>
<dbReference type="Pfam" id="PF08867">
    <property type="entry name" value="FRG"/>
    <property type="match status" value="1"/>
</dbReference>
<evidence type="ECO:0000313" key="3">
    <source>
        <dbReference type="Proteomes" id="UP000305840"/>
    </source>
</evidence>
<organism evidence="2 3">
    <name type="scientific">Vibrio lentus</name>
    <dbReference type="NCBI Taxonomy" id="136468"/>
    <lineage>
        <taxon>Bacteria</taxon>
        <taxon>Pseudomonadati</taxon>
        <taxon>Pseudomonadota</taxon>
        <taxon>Gammaproteobacteria</taxon>
        <taxon>Vibrionales</taxon>
        <taxon>Vibrionaceae</taxon>
        <taxon>Vibrio</taxon>
    </lineage>
</organism>
<dbReference type="Proteomes" id="UP000305840">
    <property type="component" value="Unassembled WGS sequence"/>
</dbReference>
<gene>
    <name evidence="2" type="ORF">FCV91_23735</name>
</gene>
<feature type="domain" description="FRG" evidence="1">
    <location>
        <begin position="26"/>
        <end position="121"/>
    </location>
</feature>
<comment type="caution">
    <text evidence="2">The sequence shown here is derived from an EMBL/GenBank/DDBJ whole genome shotgun (WGS) entry which is preliminary data.</text>
</comment>
<reference evidence="2 3" key="1">
    <citation type="submission" date="2019-04" db="EMBL/GenBank/DDBJ databases">
        <title>A reverse ecology approach based on a biological definition of microbial populations.</title>
        <authorList>
            <person name="Arevalo P."/>
            <person name="Vaninsberghe D."/>
            <person name="Elsherbini J."/>
            <person name="Gore J."/>
            <person name="Polz M."/>
        </authorList>
    </citation>
    <scope>NUCLEOTIDE SEQUENCE [LARGE SCALE GENOMIC DNA]</scope>
    <source>
        <strain evidence="2 3">10N.222.48.A1</strain>
    </source>
</reference>
<dbReference type="EMBL" id="SYVO01000123">
    <property type="protein sequence ID" value="TKG01340.1"/>
    <property type="molecule type" value="Genomic_DNA"/>
</dbReference>